<dbReference type="PANTHER" id="PTHR10430:SF16">
    <property type="entry name" value="PEROXIREDOXIN-5, MITOCHONDRIAL"/>
    <property type="match status" value="1"/>
</dbReference>
<dbReference type="EMBL" id="JAKMXF010000302">
    <property type="protein sequence ID" value="KAI6651657.1"/>
    <property type="molecule type" value="Genomic_DNA"/>
</dbReference>
<sequence length="172" mass="18747">MASTIRKGEIQIGEKLPEIEIMTAPSTKVKITDLFKGKRGILFGLPGAFTPTCSNTHLPEFVRDHAKWVELGYEIICCVSVNDAFVMEAWGKLHQVEGKVVMISDMNATLTRAIGLEIDLTDKLGSIRSKRYSMEVNDNLITSIHVESSLGATGCSTSSAMLGSLSQDMIPL</sequence>
<evidence type="ECO:0000256" key="7">
    <source>
        <dbReference type="ARBA" id="ARBA00049091"/>
    </source>
</evidence>
<dbReference type="GO" id="GO:0008379">
    <property type="term" value="F:thioredoxin peroxidase activity"/>
    <property type="evidence" value="ECO:0007669"/>
    <property type="project" value="InterPro"/>
</dbReference>
<keyword evidence="6 9" id="KW-0676">Redox-active center</keyword>
<comment type="caution">
    <text evidence="11">The sequence shown here is derived from an EMBL/GenBank/DDBJ whole genome shotgun (WGS) entry which is preliminary data.</text>
</comment>
<evidence type="ECO:0000256" key="6">
    <source>
        <dbReference type="ARBA" id="ARBA00023284"/>
    </source>
</evidence>
<comment type="catalytic activity">
    <reaction evidence="7 9">
        <text>a hydroperoxide + [thioredoxin]-dithiol = an alcohol + [thioredoxin]-disulfide + H2O</text>
        <dbReference type="Rhea" id="RHEA:62620"/>
        <dbReference type="Rhea" id="RHEA-COMP:10698"/>
        <dbReference type="Rhea" id="RHEA-COMP:10700"/>
        <dbReference type="ChEBI" id="CHEBI:15377"/>
        <dbReference type="ChEBI" id="CHEBI:29950"/>
        <dbReference type="ChEBI" id="CHEBI:30879"/>
        <dbReference type="ChEBI" id="CHEBI:35924"/>
        <dbReference type="ChEBI" id="CHEBI:50058"/>
        <dbReference type="EC" id="1.11.1.24"/>
    </reaction>
</comment>
<gene>
    <name evidence="11" type="ORF">LOD99_4905</name>
</gene>
<evidence type="ECO:0000256" key="2">
    <source>
        <dbReference type="ARBA" id="ARBA00010505"/>
    </source>
</evidence>
<comment type="function">
    <text evidence="1">Thiol-specific peroxidase that catalyzes the reduction of hydrogen peroxide and organic hydroperoxides to water and alcohols, respectively. Plays a role in cell protection against oxidative stress by detoxifying peroxides and as sensor of hydrogen peroxide-mediated signaling events.</text>
</comment>
<name>A0AAV7JSG7_9METZ</name>
<keyword evidence="12" id="KW-1185">Reference proteome</keyword>
<keyword evidence="3 9" id="KW-0575">Peroxidase</keyword>
<dbReference type="Pfam" id="PF08534">
    <property type="entry name" value="Redoxin"/>
    <property type="match status" value="1"/>
</dbReference>
<comment type="similarity">
    <text evidence="2 9">Belongs to the peroxiredoxin family. Prx5 subfamily.</text>
</comment>
<feature type="active site" description="Cysteine sulfenic acid (-SOH) intermediate" evidence="8">
    <location>
        <position position="53"/>
    </location>
</feature>
<evidence type="ECO:0000256" key="8">
    <source>
        <dbReference type="PIRSR" id="PIRSR637944-1"/>
    </source>
</evidence>
<evidence type="ECO:0000256" key="5">
    <source>
        <dbReference type="ARBA" id="ARBA00023002"/>
    </source>
</evidence>
<proteinExistence type="inferred from homology"/>
<dbReference type="GO" id="GO:0045454">
    <property type="term" value="P:cell redox homeostasis"/>
    <property type="evidence" value="ECO:0007669"/>
    <property type="project" value="TreeGrafter"/>
</dbReference>
<dbReference type="SUPFAM" id="SSF52833">
    <property type="entry name" value="Thioredoxin-like"/>
    <property type="match status" value="1"/>
</dbReference>
<evidence type="ECO:0000256" key="3">
    <source>
        <dbReference type="ARBA" id="ARBA00022559"/>
    </source>
</evidence>
<evidence type="ECO:0000256" key="9">
    <source>
        <dbReference type="RuleBase" id="RU366011"/>
    </source>
</evidence>
<dbReference type="InterPro" id="IPR036249">
    <property type="entry name" value="Thioredoxin-like_sf"/>
</dbReference>
<dbReference type="GO" id="GO:0042744">
    <property type="term" value="P:hydrogen peroxide catabolic process"/>
    <property type="evidence" value="ECO:0007669"/>
    <property type="project" value="TreeGrafter"/>
</dbReference>
<reference evidence="11 12" key="1">
    <citation type="journal article" date="2023" name="BMC Biol.">
        <title>The compact genome of the sponge Oopsacas minuta (Hexactinellida) is lacking key metazoan core genes.</title>
        <authorList>
            <person name="Santini S."/>
            <person name="Schenkelaars Q."/>
            <person name="Jourda C."/>
            <person name="Duchesne M."/>
            <person name="Belahbib H."/>
            <person name="Rocher C."/>
            <person name="Selva M."/>
            <person name="Riesgo A."/>
            <person name="Vervoort M."/>
            <person name="Leys S.P."/>
            <person name="Kodjabachian L."/>
            <person name="Le Bivic A."/>
            <person name="Borchiellini C."/>
            <person name="Claverie J.M."/>
            <person name="Renard E."/>
        </authorList>
    </citation>
    <scope>NUCLEOTIDE SEQUENCE [LARGE SCALE GENOMIC DNA]</scope>
    <source>
        <strain evidence="11">SPO-2</strain>
    </source>
</reference>
<keyword evidence="5 9" id="KW-0560">Oxidoreductase</keyword>
<dbReference type="InterPro" id="IPR013740">
    <property type="entry name" value="Redoxin"/>
</dbReference>
<dbReference type="GO" id="GO:0005777">
    <property type="term" value="C:peroxisome"/>
    <property type="evidence" value="ECO:0007669"/>
    <property type="project" value="TreeGrafter"/>
</dbReference>
<dbReference type="Gene3D" id="3.40.30.10">
    <property type="entry name" value="Glutaredoxin"/>
    <property type="match status" value="1"/>
</dbReference>
<organism evidence="11 12">
    <name type="scientific">Oopsacas minuta</name>
    <dbReference type="NCBI Taxonomy" id="111878"/>
    <lineage>
        <taxon>Eukaryota</taxon>
        <taxon>Metazoa</taxon>
        <taxon>Porifera</taxon>
        <taxon>Hexactinellida</taxon>
        <taxon>Hexasterophora</taxon>
        <taxon>Lyssacinosida</taxon>
        <taxon>Leucopsacidae</taxon>
        <taxon>Oopsacas</taxon>
    </lineage>
</organism>
<dbReference type="Proteomes" id="UP001165289">
    <property type="component" value="Unassembled WGS sequence"/>
</dbReference>
<dbReference type="PANTHER" id="PTHR10430">
    <property type="entry name" value="PEROXIREDOXIN"/>
    <property type="match status" value="1"/>
</dbReference>
<dbReference type="CDD" id="cd03013">
    <property type="entry name" value="PRX5_like"/>
    <property type="match status" value="1"/>
</dbReference>
<evidence type="ECO:0000256" key="1">
    <source>
        <dbReference type="ARBA" id="ARBA00003330"/>
    </source>
</evidence>
<evidence type="ECO:0000313" key="11">
    <source>
        <dbReference type="EMBL" id="KAI6651657.1"/>
    </source>
</evidence>
<dbReference type="InterPro" id="IPR013766">
    <property type="entry name" value="Thioredoxin_domain"/>
</dbReference>
<dbReference type="GO" id="GO:0034599">
    <property type="term" value="P:cellular response to oxidative stress"/>
    <property type="evidence" value="ECO:0007669"/>
    <property type="project" value="InterPro"/>
</dbReference>
<dbReference type="InterPro" id="IPR037944">
    <property type="entry name" value="PRX5-like"/>
</dbReference>
<evidence type="ECO:0000259" key="10">
    <source>
        <dbReference type="PROSITE" id="PS51352"/>
    </source>
</evidence>
<evidence type="ECO:0000313" key="12">
    <source>
        <dbReference type="Proteomes" id="UP001165289"/>
    </source>
</evidence>
<accession>A0AAV7JSG7</accession>
<dbReference type="EC" id="1.11.1.24" evidence="9"/>
<protein>
    <recommendedName>
        <fullName evidence="9">Peroxiredoxin-5</fullName>
        <ecNumber evidence="9">1.11.1.24</ecNumber>
    </recommendedName>
</protein>
<dbReference type="FunFam" id="3.40.30.10:FF:000020">
    <property type="entry name" value="Peroxiredoxin"/>
    <property type="match status" value="1"/>
</dbReference>
<feature type="domain" description="Thioredoxin" evidence="10">
    <location>
        <begin position="10"/>
        <end position="151"/>
    </location>
</feature>
<keyword evidence="4 9" id="KW-0049">Antioxidant</keyword>
<evidence type="ECO:0000256" key="4">
    <source>
        <dbReference type="ARBA" id="ARBA00022862"/>
    </source>
</evidence>
<dbReference type="GO" id="GO:0005739">
    <property type="term" value="C:mitochondrion"/>
    <property type="evidence" value="ECO:0007669"/>
    <property type="project" value="TreeGrafter"/>
</dbReference>
<dbReference type="AlphaFoldDB" id="A0AAV7JSG7"/>
<dbReference type="PROSITE" id="PS51352">
    <property type="entry name" value="THIOREDOXIN_2"/>
    <property type="match status" value="1"/>
</dbReference>